<keyword evidence="1" id="KW-0472">Membrane</keyword>
<evidence type="ECO:0000313" key="3">
    <source>
        <dbReference type="Proteomes" id="UP000195338"/>
    </source>
</evidence>
<reference evidence="2 3" key="1">
    <citation type="submission" date="2016-04" db="EMBL/GenBank/DDBJ databases">
        <authorList>
            <person name="Mornico D."/>
        </authorList>
    </citation>
    <scope>NUCLEOTIDE SEQUENCE [LARGE SCALE GENOMIC DNA]</scope>
    <source>
        <strain evidence="2 3">A121</strain>
    </source>
</reference>
<protein>
    <submittedName>
        <fullName evidence="2">Uncharacterized protein</fullName>
    </submittedName>
</protein>
<sequence>MRCAYQAYTRYNTRQIIAILLHSLHIRATVIASAALTGIIDAIIR</sequence>
<keyword evidence="3" id="KW-1185">Reference proteome</keyword>
<evidence type="ECO:0000256" key="1">
    <source>
        <dbReference type="SAM" id="Phobius"/>
    </source>
</evidence>
<organism evidence="2 3">
    <name type="scientific">Citrobacter europaeus</name>
    <dbReference type="NCBI Taxonomy" id="1914243"/>
    <lineage>
        <taxon>Bacteria</taxon>
        <taxon>Pseudomonadati</taxon>
        <taxon>Pseudomonadota</taxon>
        <taxon>Gammaproteobacteria</taxon>
        <taxon>Enterobacterales</taxon>
        <taxon>Enterobacteriaceae</taxon>
        <taxon>Citrobacter</taxon>
    </lineage>
</organism>
<accession>A0ABY0JW70</accession>
<evidence type="ECO:0000313" key="2">
    <source>
        <dbReference type="EMBL" id="SBW28026.1"/>
    </source>
</evidence>
<proteinExistence type="predicted"/>
<gene>
    <name evidence="2" type="ORF">BN4901_4399</name>
</gene>
<keyword evidence="1" id="KW-0812">Transmembrane</keyword>
<dbReference type="EMBL" id="FLUX01000044">
    <property type="protein sequence ID" value="SBW28026.1"/>
    <property type="molecule type" value="Genomic_DNA"/>
</dbReference>
<feature type="transmembrane region" description="Helical" evidence="1">
    <location>
        <begin position="24"/>
        <end position="44"/>
    </location>
</feature>
<keyword evidence="1" id="KW-1133">Transmembrane helix</keyword>
<name>A0ABY0JW70_9ENTR</name>
<comment type="caution">
    <text evidence="2">The sequence shown here is derived from an EMBL/GenBank/DDBJ whole genome shotgun (WGS) entry which is preliminary data.</text>
</comment>
<dbReference type="Proteomes" id="UP000195338">
    <property type="component" value="Unassembled WGS sequence"/>
</dbReference>